<gene>
    <name evidence="4" type="ORF">INF28_10735</name>
</gene>
<proteinExistence type="predicted"/>
<dbReference type="InterPro" id="IPR012854">
    <property type="entry name" value="Cu_amine_oxidase-like_N"/>
</dbReference>
<dbReference type="Gene3D" id="3.40.50.1110">
    <property type="entry name" value="SGNH hydrolase"/>
    <property type="match status" value="1"/>
</dbReference>
<feature type="domain" description="SGNH hydrolase-type esterase" evidence="3">
    <location>
        <begin position="1400"/>
        <end position="1564"/>
    </location>
</feature>
<sequence>MKRHRNGFGWFLAVLFLCVIGNIAVCHASAIEISGDMRDVVLIKADSDYAYVRGIRTEYPGAVKESGTTYLPVRFLAESFLAPVAWNDANQEATVFYLHYEIICKPGADEIIKADYAHDTFDQIALPAPVMMLNEMVYIPAEAFSAATGIAYRTAGENYILFGDGALMEQAALTEETLAGFQPLFEGEFDADAVMKRFYVDPVNGRDSNAGSSDSPLRTIGAAKAIVRQYKAANSMTGNIEVILRGGEYLLDSTIKFDAGDSGENGYRIRYMAYPGETPVINGGEEVHGWELYRDGIYRAYIGTGRKTDILSENGAFCTKARYPNEGYSTAVLGADGLSVNSFGFKGEDVPKVENVNDMVVSVWAGGDEGIHNWFQDYLSAREVDFETHTIRMTGKASENIGPGSRYFLEGCLEFLDSPGEFYVNPEEGYIYYYPINENITEQNIIMPAAGTIFNLGGSNPDKCVSALDFVGLTISNTDRGQNGFTMVNAADIRIEKCHILNIGQKGIFANGDIQDIQVKNCLFEQIGEDAIHFHGTTISAEDVNKYNTVVGNRLDKLGVIYGAANPIWANQSDYNYIANNVVSNSSRFGIEVSGNKVDAAAAMYSTDWLGYTITYDQWPDYVHGKGNVIENNEIYLAYNDSQDCGAIYLWCAGDGNVVRGNQIHDCTVEFSYCFPLYLDDGSDKTIVYDNVVYQNQNRPSEGEINGVFCLKGRDCVAYNNIAVNNQQYDGANQDFRTIMTFPMSITENDRITVKGNIFYNSGERFMAAVRQGFSGNYDFVAELDNPVTTRFKEVDNNMYYNENGNYRPEMGGVDLAGVEGWLNWQGGKYDQHSTFGEDPRFWNVDGGDYRLHYLSLAYGMGFRDIDFASNGLTAEYPFADLNDPLKAVFITDDATGQNSFVSLASGKQTHLSVLLRSEKGYVLPAEQAQIYWSSDNEAAAVVDQYGTVTAMEEGAALITVKAVYHEKEVSSQFYVLSGERTQEVTMSLNAEGYAPGKQKTAVVRAVTSMGRSYVPESRALRFMSSDASVASVNAYGTVTGISPGTAEITMEYEEDGQLFTQSQTITVKESLFREAKISLSAKTAKIGEQVQLTIVPQNEAGEAYPVSELSVSITGNPSSLTVTEITPGVYGLAFPEEAVATAEVLIVGDGVTQTETVQFTVLDEDNLDDRWNISFYDSGTKGSVKVSQNGMFRFETNGINIWNQADSASFAYQKVSLDPENPRAEIIAQIDVWPGKTWEDGETCISHMGIMMRDADNAAAKNYSLRYSQEGFLRATWRENTGGESGYAAPPDMMAPLWLRIVRDGNTYTSYYKKTEADSWSLANTKTMEMGTDMYIGLTGYTGDQNRTAGMAGKVIIHTGDEVTSGGTAEAEPVIFEVSDELKNFAPFAEKDTLNVVYLGGSITEGAGASSKENCWASLVTEFFKQAYPDKTIHGINAGVGGTGSDYGLLRLDTDVIAKDPDLVFVEFAVNDTGYDKRAVQRQMEGIVRQLQKMEEPPIIVFLYTTTNQFISYAEIHQEVADFYGIPSINLKAYLRDEVSNGNIKTTDFLTDGVHPNDAGYRLYADFIVDKLNQPAIYLKQSNIRSDSLTDYYDFSARSITADSGKNMKGWTKLENGAIETNEAGAEVTFSFSGSVFALQGRIGNNKGKMTLSIDGTEYPINNYYATVDNQLVILFKTFDLSSGNHTAKIVTSAGTNGSHNCLDRIFVEK</sequence>
<reference evidence="4" key="1">
    <citation type="submission" date="2020-10" db="EMBL/GenBank/DDBJ databases">
        <title>ChiBAC.</title>
        <authorList>
            <person name="Zenner C."/>
            <person name="Hitch T.C.A."/>
            <person name="Clavel T."/>
        </authorList>
    </citation>
    <scope>NUCLEOTIDE SEQUENCE</scope>
    <source>
        <strain evidence="4">DSM 107454</strain>
    </source>
</reference>
<dbReference type="Proteomes" id="UP000806542">
    <property type="component" value="Unassembled WGS sequence"/>
</dbReference>
<dbReference type="SUPFAM" id="SSF52266">
    <property type="entry name" value="SGNH hydrolase"/>
    <property type="match status" value="1"/>
</dbReference>
<evidence type="ECO:0000313" key="5">
    <source>
        <dbReference type="Proteomes" id="UP000806542"/>
    </source>
</evidence>
<protein>
    <submittedName>
        <fullName evidence="4">Ig-like domain-containing protein</fullName>
    </submittedName>
</protein>
<keyword evidence="5" id="KW-1185">Reference proteome</keyword>
<evidence type="ECO:0000259" key="3">
    <source>
        <dbReference type="Pfam" id="PF13472"/>
    </source>
</evidence>
<comment type="caution">
    <text evidence="4">The sequence shown here is derived from an EMBL/GenBank/DDBJ whole genome shotgun (WGS) entry which is preliminary data.</text>
</comment>
<organism evidence="4 5">
    <name type="scientific">Ructibacterium gallinarum</name>
    <dbReference type="NCBI Taxonomy" id="2779355"/>
    <lineage>
        <taxon>Bacteria</taxon>
        <taxon>Bacillati</taxon>
        <taxon>Bacillota</taxon>
        <taxon>Clostridia</taxon>
        <taxon>Eubacteriales</taxon>
        <taxon>Oscillospiraceae</taxon>
        <taxon>Ructibacterium</taxon>
    </lineage>
</organism>
<dbReference type="Gene3D" id="2.60.120.200">
    <property type="match status" value="1"/>
</dbReference>
<evidence type="ECO:0000313" key="4">
    <source>
        <dbReference type="EMBL" id="MBE5040935.1"/>
    </source>
</evidence>
<dbReference type="InterPro" id="IPR006626">
    <property type="entry name" value="PbH1"/>
</dbReference>
<evidence type="ECO:0000259" key="1">
    <source>
        <dbReference type="Pfam" id="PF02368"/>
    </source>
</evidence>
<dbReference type="EMBL" id="JADCKB010000027">
    <property type="protein sequence ID" value="MBE5040935.1"/>
    <property type="molecule type" value="Genomic_DNA"/>
</dbReference>
<evidence type="ECO:0000259" key="2">
    <source>
        <dbReference type="Pfam" id="PF07833"/>
    </source>
</evidence>
<dbReference type="Pfam" id="PF07833">
    <property type="entry name" value="Cu_amine_oxidN1"/>
    <property type="match status" value="1"/>
</dbReference>
<dbReference type="InterPro" id="IPR012334">
    <property type="entry name" value="Pectin_lyas_fold"/>
</dbReference>
<dbReference type="InterPro" id="IPR036582">
    <property type="entry name" value="Mao_N_sf"/>
</dbReference>
<dbReference type="Gene3D" id="2.160.20.10">
    <property type="entry name" value="Single-stranded right-handed beta-helix, Pectin lyase-like"/>
    <property type="match status" value="2"/>
</dbReference>
<dbReference type="RefSeq" id="WP_226393476.1">
    <property type="nucleotide sequence ID" value="NZ_JADCKB010000027.1"/>
</dbReference>
<dbReference type="InterPro" id="IPR036514">
    <property type="entry name" value="SGNH_hydro_sf"/>
</dbReference>
<dbReference type="Gene3D" id="2.60.120.260">
    <property type="entry name" value="Galactose-binding domain-like"/>
    <property type="match status" value="1"/>
</dbReference>
<name>A0A9D5M266_9FIRM</name>
<dbReference type="InterPro" id="IPR008964">
    <property type="entry name" value="Invasin/intimin_cell_adhesion"/>
</dbReference>
<dbReference type="SUPFAM" id="SSF55383">
    <property type="entry name" value="Copper amine oxidase, domain N"/>
    <property type="match status" value="1"/>
</dbReference>
<dbReference type="InterPro" id="IPR003343">
    <property type="entry name" value="Big_2"/>
</dbReference>
<feature type="domain" description="Copper amine oxidase-like N-terminal" evidence="2">
    <location>
        <begin position="63"/>
        <end position="154"/>
    </location>
</feature>
<feature type="domain" description="BIG2" evidence="1">
    <location>
        <begin position="922"/>
        <end position="961"/>
    </location>
</feature>
<accession>A0A9D5M266</accession>
<dbReference type="CDD" id="cd00229">
    <property type="entry name" value="SGNH_hydrolase"/>
    <property type="match status" value="1"/>
</dbReference>
<dbReference type="SUPFAM" id="SSF51126">
    <property type="entry name" value="Pectin lyase-like"/>
    <property type="match status" value="2"/>
</dbReference>
<dbReference type="PANTHER" id="PTHR36453:SF1">
    <property type="entry name" value="RIGHT HANDED BETA HELIX DOMAIN-CONTAINING PROTEIN"/>
    <property type="match status" value="1"/>
</dbReference>
<dbReference type="Pfam" id="PF13472">
    <property type="entry name" value="Lipase_GDSL_2"/>
    <property type="match status" value="1"/>
</dbReference>
<dbReference type="InterPro" id="IPR011050">
    <property type="entry name" value="Pectin_lyase_fold/virulence"/>
</dbReference>
<dbReference type="SMART" id="SM00710">
    <property type="entry name" value="PbH1"/>
    <property type="match status" value="9"/>
</dbReference>
<dbReference type="InterPro" id="IPR013830">
    <property type="entry name" value="SGNH_hydro"/>
</dbReference>
<dbReference type="Pfam" id="PF02368">
    <property type="entry name" value="Big_2"/>
    <property type="match status" value="1"/>
</dbReference>
<dbReference type="Gene3D" id="2.60.40.1080">
    <property type="match status" value="2"/>
</dbReference>
<dbReference type="PANTHER" id="PTHR36453">
    <property type="entry name" value="SECRETED PROTEIN-RELATED"/>
    <property type="match status" value="1"/>
</dbReference>
<dbReference type="SUPFAM" id="SSF49373">
    <property type="entry name" value="Invasin/intimin cell-adhesion fragments"/>
    <property type="match status" value="2"/>
</dbReference>